<dbReference type="InterPro" id="IPR037081">
    <property type="entry name" value="Hyp_TM1506"/>
</dbReference>
<dbReference type="Proteomes" id="UP000823636">
    <property type="component" value="Unassembled WGS sequence"/>
</dbReference>
<name>A0A9D9E5G8_9BACT</name>
<reference evidence="1" key="2">
    <citation type="journal article" date="2021" name="PeerJ">
        <title>Extensive microbial diversity within the chicken gut microbiome revealed by metagenomics and culture.</title>
        <authorList>
            <person name="Gilroy R."/>
            <person name="Ravi A."/>
            <person name="Getino M."/>
            <person name="Pursley I."/>
            <person name="Horton D.L."/>
            <person name="Alikhan N.F."/>
            <person name="Baker D."/>
            <person name="Gharbi K."/>
            <person name="Hall N."/>
            <person name="Watson M."/>
            <person name="Adriaenssens E.M."/>
            <person name="Foster-Nyarko E."/>
            <person name="Jarju S."/>
            <person name="Secka A."/>
            <person name="Antonio M."/>
            <person name="Oren A."/>
            <person name="Chaudhuri R.R."/>
            <person name="La Ragione R."/>
            <person name="Hildebrand F."/>
            <person name="Pallen M.J."/>
        </authorList>
    </citation>
    <scope>NUCLEOTIDE SEQUENCE</scope>
    <source>
        <strain evidence="1">G3-4614</strain>
    </source>
</reference>
<accession>A0A9D9E5G8</accession>
<gene>
    <name evidence="1" type="ORF">IAC54_06400</name>
</gene>
<comment type="caution">
    <text evidence="1">The sequence shown here is derived from an EMBL/GenBank/DDBJ whole genome shotgun (WGS) entry which is preliminary data.</text>
</comment>
<proteinExistence type="predicted"/>
<dbReference type="Gene3D" id="3.40.140.30">
    <property type="entry name" value="Hypothetical protein TM1506"/>
    <property type="match status" value="1"/>
</dbReference>
<reference evidence="1" key="1">
    <citation type="submission" date="2020-10" db="EMBL/GenBank/DDBJ databases">
        <authorList>
            <person name="Gilroy R."/>
        </authorList>
    </citation>
    <scope>NUCLEOTIDE SEQUENCE</scope>
    <source>
        <strain evidence="1">G3-4614</strain>
    </source>
</reference>
<dbReference type="InterPro" id="IPR016193">
    <property type="entry name" value="Cytidine_deaminase-like"/>
</dbReference>
<dbReference type="SUPFAM" id="SSF53927">
    <property type="entry name" value="Cytidine deaminase-like"/>
    <property type="match status" value="1"/>
</dbReference>
<evidence type="ECO:0000313" key="1">
    <source>
        <dbReference type="EMBL" id="MBO8438511.1"/>
    </source>
</evidence>
<dbReference type="InterPro" id="IPR015067">
    <property type="entry name" value="DUF1893_TM1506-like"/>
</dbReference>
<dbReference type="Pfam" id="PF08973">
    <property type="entry name" value="TM1506"/>
    <property type="match status" value="1"/>
</dbReference>
<dbReference type="GO" id="GO:0003824">
    <property type="term" value="F:catalytic activity"/>
    <property type="evidence" value="ECO:0007669"/>
    <property type="project" value="InterPro"/>
</dbReference>
<sequence>MPPKGNREDAIEYLKTESCSCVICNNGNLYPYFGRGVADLLYVLEKEPEIMAGAFIADKVVGKAAAALMITGKAKEIYAVTVSEPALDLLNRFNVKIVYEVLTGHIINRTGTDWCPLERLCSGASDVADCVSLIKGFVNSNKRA</sequence>
<protein>
    <submittedName>
        <fullName evidence="1">DUF1893 domain-containing protein</fullName>
    </submittedName>
</protein>
<dbReference type="AlphaFoldDB" id="A0A9D9E5G8"/>
<evidence type="ECO:0000313" key="2">
    <source>
        <dbReference type="Proteomes" id="UP000823636"/>
    </source>
</evidence>
<organism evidence="1 2">
    <name type="scientific">Candidatus Caccoplasma merdipullorum</name>
    <dbReference type="NCBI Taxonomy" id="2840718"/>
    <lineage>
        <taxon>Bacteria</taxon>
        <taxon>Pseudomonadati</taxon>
        <taxon>Bacteroidota</taxon>
        <taxon>Bacteroidia</taxon>
        <taxon>Bacteroidales</taxon>
        <taxon>Bacteroidaceae</taxon>
        <taxon>Bacteroidaceae incertae sedis</taxon>
        <taxon>Candidatus Caccoplasma</taxon>
    </lineage>
</organism>
<dbReference type="EMBL" id="JADIMW010000068">
    <property type="protein sequence ID" value="MBO8438511.1"/>
    <property type="molecule type" value="Genomic_DNA"/>
</dbReference>